<comment type="caution">
    <text evidence="8">The sequence shown here is derived from an EMBL/GenBank/DDBJ whole genome shotgun (WGS) entry which is preliminary data.</text>
</comment>
<dbReference type="InterPro" id="IPR001789">
    <property type="entry name" value="Sig_transdc_resp-reg_receiver"/>
</dbReference>
<dbReference type="InterPro" id="IPR016032">
    <property type="entry name" value="Sig_transdc_resp-reg_C-effctor"/>
</dbReference>
<evidence type="ECO:0000259" key="6">
    <source>
        <dbReference type="PROSITE" id="PS50043"/>
    </source>
</evidence>
<accession>A0ABV8Y7Y5</accession>
<evidence type="ECO:0000313" key="8">
    <source>
        <dbReference type="EMBL" id="MFC4452978.1"/>
    </source>
</evidence>
<evidence type="ECO:0000256" key="4">
    <source>
        <dbReference type="ARBA" id="ARBA00023163"/>
    </source>
</evidence>
<evidence type="ECO:0000259" key="7">
    <source>
        <dbReference type="PROSITE" id="PS50110"/>
    </source>
</evidence>
<sequence length="220" mass="23297">MNTPANPSALPLRIVIVDDHPLFREGVAAALGMEPDLEVVAEGSSAEEALQLVGQHLPDVVLLDLNMPGGGLNAVNALSARYPVTRVMMLTVSADEADVTAALRAGARGYALKGISGRELRSVVRSLHAGEVYVTPGLAASLLLELSGPRRPTTDPLSELTARERQILEGVAAGRSNKEIARDLDLTEKTVKGYMTNVLQKLHVRNRVEAALLAVRQGGG</sequence>
<evidence type="ECO:0000256" key="1">
    <source>
        <dbReference type="ARBA" id="ARBA00022553"/>
    </source>
</evidence>
<dbReference type="SUPFAM" id="SSF46894">
    <property type="entry name" value="C-terminal effector domain of the bipartite response regulators"/>
    <property type="match status" value="1"/>
</dbReference>
<organism evidence="8 9">
    <name type="scientific">Deinococcus sonorensis</name>
    <dbReference type="NCBI Taxonomy" id="309891"/>
    <lineage>
        <taxon>Bacteria</taxon>
        <taxon>Thermotogati</taxon>
        <taxon>Deinococcota</taxon>
        <taxon>Deinococci</taxon>
        <taxon>Deinococcales</taxon>
        <taxon>Deinococcaceae</taxon>
        <taxon>Deinococcus</taxon>
    </lineage>
</organism>
<dbReference type="InterPro" id="IPR011006">
    <property type="entry name" value="CheY-like_superfamily"/>
</dbReference>
<keyword evidence="2" id="KW-0805">Transcription regulation</keyword>
<dbReference type="PROSITE" id="PS50110">
    <property type="entry name" value="RESPONSE_REGULATORY"/>
    <property type="match status" value="1"/>
</dbReference>
<dbReference type="Proteomes" id="UP001595939">
    <property type="component" value="Unassembled WGS sequence"/>
</dbReference>
<reference evidence="9" key="1">
    <citation type="journal article" date="2019" name="Int. J. Syst. Evol. Microbiol.">
        <title>The Global Catalogue of Microorganisms (GCM) 10K type strain sequencing project: providing services to taxonomists for standard genome sequencing and annotation.</title>
        <authorList>
            <consortium name="The Broad Institute Genomics Platform"/>
            <consortium name="The Broad Institute Genome Sequencing Center for Infectious Disease"/>
            <person name="Wu L."/>
            <person name="Ma J."/>
        </authorList>
    </citation>
    <scope>NUCLEOTIDE SEQUENCE [LARGE SCALE GENOMIC DNA]</scope>
    <source>
        <strain evidence="9">CCUG 39970</strain>
    </source>
</reference>
<feature type="domain" description="HTH luxR-type" evidence="6">
    <location>
        <begin position="153"/>
        <end position="218"/>
    </location>
</feature>
<keyword evidence="1 5" id="KW-0597">Phosphoprotein</keyword>
<dbReference type="SMART" id="SM00448">
    <property type="entry name" value="REC"/>
    <property type="match status" value="1"/>
</dbReference>
<evidence type="ECO:0000256" key="5">
    <source>
        <dbReference type="PROSITE-ProRule" id="PRU00169"/>
    </source>
</evidence>
<dbReference type="Gene3D" id="3.40.50.2300">
    <property type="match status" value="1"/>
</dbReference>
<dbReference type="InterPro" id="IPR039420">
    <property type="entry name" value="WalR-like"/>
</dbReference>
<evidence type="ECO:0000256" key="3">
    <source>
        <dbReference type="ARBA" id="ARBA00023125"/>
    </source>
</evidence>
<feature type="modified residue" description="4-aspartylphosphate" evidence="5">
    <location>
        <position position="64"/>
    </location>
</feature>
<dbReference type="Pfam" id="PF00072">
    <property type="entry name" value="Response_reg"/>
    <property type="match status" value="1"/>
</dbReference>
<dbReference type="CDD" id="cd06170">
    <property type="entry name" value="LuxR_C_like"/>
    <property type="match status" value="1"/>
</dbReference>
<dbReference type="PANTHER" id="PTHR43214:SF41">
    <property type="entry name" value="NITRATE_NITRITE RESPONSE REGULATOR PROTEIN NARP"/>
    <property type="match status" value="1"/>
</dbReference>
<dbReference type="PROSITE" id="PS00622">
    <property type="entry name" value="HTH_LUXR_1"/>
    <property type="match status" value="1"/>
</dbReference>
<proteinExistence type="predicted"/>
<dbReference type="PANTHER" id="PTHR43214">
    <property type="entry name" value="TWO-COMPONENT RESPONSE REGULATOR"/>
    <property type="match status" value="1"/>
</dbReference>
<dbReference type="CDD" id="cd17535">
    <property type="entry name" value="REC_NarL-like"/>
    <property type="match status" value="1"/>
</dbReference>
<feature type="domain" description="Response regulatory" evidence="7">
    <location>
        <begin position="13"/>
        <end position="128"/>
    </location>
</feature>
<evidence type="ECO:0000313" key="9">
    <source>
        <dbReference type="Proteomes" id="UP001595939"/>
    </source>
</evidence>
<dbReference type="SUPFAM" id="SSF52172">
    <property type="entry name" value="CheY-like"/>
    <property type="match status" value="1"/>
</dbReference>
<dbReference type="RefSeq" id="WP_380129687.1">
    <property type="nucleotide sequence ID" value="NZ_JBHSEG010000001.1"/>
</dbReference>
<protein>
    <submittedName>
        <fullName evidence="8">Response regulator</fullName>
    </submittedName>
</protein>
<keyword evidence="4" id="KW-0804">Transcription</keyword>
<dbReference type="EMBL" id="JBHSEG010000001">
    <property type="protein sequence ID" value="MFC4452978.1"/>
    <property type="molecule type" value="Genomic_DNA"/>
</dbReference>
<dbReference type="InterPro" id="IPR000792">
    <property type="entry name" value="Tscrpt_reg_LuxR_C"/>
</dbReference>
<keyword evidence="3" id="KW-0238">DNA-binding</keyword>
<evidence type="ECO:0000256" key="2">
    <source>
        <dbReference type="ARBA" id="ARBA00023015"/>
    </source>
</evidence>
<dbReference type="Pfam" id="PF00196">
    <property type="entry name" value="GerE"/>
    <property type="match status" value="1"/>
</dbReference>
<dbReference type="PRINTS" id="PR00038">
    <property type="entry name" value="HTHLUXR"/>
</dbReference>
<keyword evidence="9" id="KW-1185">Reference proteome</keyword>
<dbReference type="PROSITE" id="PS50043">
    <property type="entry name" value="HTH_LUXR_2"/>
    <property type="match status" value="1"/>
</dbReference>
<dbReference type="InterPro" id="IPR058245">
    <property type="entry name" value="NreC/VraR/RcsB-like_REC"/>
</dbReference>
<dbReference type="SMART" id="SM00421">
    <property type="entry name" value="HTH_LUXR"/>
    <property type="match status" value="1"/>
</dbReference>
<name>A0ABV8Y7Y5_9DEIO</name>
<gene>
    <name evidence="8" type="ORF">ACFO0P_04255</name>
</gene>